<dbReference type="Pfam" id="PF00107">
    <property type="entry name" value="ADH_zinc_N"/>
    <property type="match status" value="1"/>
</dbReference>
<sequence>MPPNTMRAVVFKGPYKIVDTEIGPAQVQVEDRPYPKIKKPTDAVLKVTSTALCVSIQHSGSISASMNTNLPGQGSDLHFYRGHLKCPTDFICGHEFVGEIVEKGDKVEGFDIGDKVVVPFYSACQECYYCVRGQASRCAKGELFGNSAPANTIDGGQAEYVRVPLASTTLVRTPDGIPEELLVLMADIFPTGYFAAARFLKDLTSRDREGYTTVVIGCGPVGICAITSALTMVKTVYAIDSVPERLTEAEAIGAIPINLNDSPVERIKAATEGRGADVVMEIVGHADAFMLAFDLIRPWGKISSVGVHTEQLPLNGLLCYGKNVTMAFGRCPVRSIFEEALDVLQREQKKVAFLCGTTMSLEDAPQAYEDFEARKVHKVVFKIDALS</sequence>
<dbReference type="Gene3D" id="3.90.180.10">
    <property type="entry name" value="Medium-chain alcohol dehydrogenases, catalytic domain"/>
    <property type="match status" value="1"/>
</dbReference>
<dbReference type="PANTHER" id="PTHR42813:SF2">
    <property type="entry name" value="DEHYDROGENASE, ZINC-CONTAINING, PUTATIVE (AFU_ORTHOLOGUE AFUA_2G02810)-RELATED"/>
    <property type="match status" value="1"/>
</dbReference>
<keyword evidence="4" id="KW-0560">Oxidoreductase</keyword>
<protein>
    <submittedName>
        <fullName evidence="8">Uncharacterized protein</fullName>
    </submittedName>
</protein>
<evidence type="ECO:0000256" key="4">
    <source>
        <dbReference type="ARBA" id="ARBA00023002"/>
    </source>
</evidence>
<evidence type="ECO:0000259" key="7">
    <source>
        <dbReference type="Pfam" id="PF08240"/>
    </source>
</evidence>
<evidence type="ECO:0000256" key="5">
    <source>
        <dbReference type="RuleBase" id="RU361277"/>
    </source>
</evidence>
<dbReference type="AlphaFoldDB" id="A0AA35VF82"/>
<comment type="cofactor">
    <cofactor evidence="1 5">
        <name>Zn(2+)</name>
        <dbReference type="ChEBI" id="CHEBI:29105"/>
    </cofactor>
</comment>
<feature type="domain" description="Alcohol dehydrogenase-like C-terminal" evidence="6">
    <location>
        <begin position="220"/>
        <end position="345"/>
    </location>
</feature>
<gene>
    <name evidence="8" type="ORF">CCHLO57077_00018543</name>
</gene>
<accession>A0AA35VF82</accession>
<dbReference type="InterPro" id="IPR011032">
    <property type="entry name" value="GroES-like_sf"/>
</dbReference>
<keyword evidence="3 5" id="KW-0862">Zinc</keyword>
<dbReference type="InterPro" id="IPR002328">
    <property type="entry name" value="ADH_Zn_CS"/>
</dbReference>
<dbReference type="InterPro" id="IPR036291">
    <property type="entry name" value="NAD(P)-bd_dom_sf"/>
</dbReference>
<comment type="similarity">
    <text evidence="5">Belongs to the zinc-containing alcohol dehydrogenase family.</text>
</comment>
<comment type="caution">
    <text evidence="8">The sequence shown here is derived from an EMBL/GenBank/DDBJ whole genome shotgun (WGS) entry which is preliminary data.</text>
</comment>
<evidence type="ECO:0000256" key="1">
    <source>
        <dbReference type="ARBA" id="ARBA00001947"/>
    </source>
</evidence>
<dbReference type="SUPFAM" id="SSF51735">
    <property type="entry name" value="NAD(P)-binding Rossmann-fold domains"/>
    <property type="match status" value="1"/>
</dbReference>
<dbReference type="InterPro" id="IPR013154">
    <property type="entry name" value="ADH-like_N"/>
</dbReference>
<dbReference type="EMBL" id="CABFNP030001366">
    <property type="protein sequence ID" value="CAI6101442.1"/>
    <property type="molecule type" value="Genomic_DNA"/>
</dbReference>
<dbReference type="Gene3D" id="3.40.50.720">
    <property type="entry name" value="NAD(P)-binding Rossmann-like Domain"/>
    <property type="match status" value="1"/>
</dbReference>
<dbReference type="CDD" id="cd08284">
    <property type="entry name" value="FDH_like_2"/>
    <property type="match status" value="1"/>
</dbReference>
<keyword evidence="9" id="KW-1185">Reference proteome</keyword>
<dbReference type="PANTHER" id="PTHR42813">
    <property type="entry name" value="ZINC-TYPE ALCOHOL DEHYDROGENASE-LIKE"/>
    <property type="match status" value="1"/>
</dbReference>
<evidence type="ECO:0000256" key="3">
    <source>
        <dbReference type="ARBA" id="ARBA00022833"/>
    </source>
</evidence>
<reference evidence="8" key="1">
    <citation type="submission" date="2023-01" db="EMBL/GenBank/DDBJ databases">
        <authorList>
            <person name="Piombo E."/>
        </authorList>
    </citation>
    <scope>NUCLEOTIDE SEQUENCE</scope>
</reference>
<dbReference type="GO" id="GO:0008270">
    <property type="term" value="F:zinc ion binding"/>
    <property type="evidence" value="ECO:0007669"/>
    <property type="project" value="InterPro"/>
</dbReference>
<dbReference type="SUPFAM" id="SSF50129">
    <property type="entry name" value="GroES-like"/>
    <property type="match status" value="1"/>
</dbReference>
<evidence type="ECO:0000313" key="9">
    <source>
        <dbReference type="Proteomes" id="UP001160390"/>
    </source>
</evidence>
<proteinExistence type="inferred from homology"/>
<organism evidence="8 9">
    <name type="scientific">Clonostachys chloroleuca</name>
    <dbReference type="NCBI Taxonomy" id="1926264"/>
    <lineage>
        <taxon>Eukaryota</taxon>
        <taxon>Fungi</taxon>
        <taxon>Dikarya</taxon>
        <taxon>Ascomycota</taxon>
        <taxon>Pezizomycotina</taxon>
        <taxon>Sordariomycetes</taxon>
        <taxon>Hypocreomycetidae</taxon>
        <taxon>Hypocreales</taxon>
        <taxon>Bionectriaceae</taxon>
        <taxon>Clonostachys</taxon>
    </lineage>
</organism>
<dbReference type="Pfam" id="PF08240">
    <property type="entry name" value="ADH_N"/>
    <property type="match status" value="1"/>
</dbReference>
<dbReference type="Proteomes" id="UP001160390">
    <property type="component" value="Unassembled WGS sequence"/>
</dbReference>
<evidence type="ECO:0000259" key="6">
    <source>
        <dbReference type="Pfam" id="PF00107"/>
    </source>
</evidence>
<feature type="domain" description="Alcohol dehydrogenase-like N-terminal" evidence="7">
    <location>
        <begin position="74"/>
        <end position="167"/>
    </location>
</feature>
<keyword evidence="2 5" id="KW-0479">Metal-binding</keyword>
<dbReference type="InterPro" id="IPR013149">
    <property type="entry name" value="ADH-like_C"/>
</dbReference>
<dbReference type="PROSITE" id="PS00059">
    <property type="entry name" value="ADH_ZINC"/>
    <property type="match status" value="1"/>
</dbReference>
<name>A0AA35VF82_9HYPO</name>
<evidence type="ECO:0000256" key="2">
    <source>
        <dbReference type="ARBA" id="ARBA00022723"/>
    </source>
</evidence>
<evidence type="ECO:0000313" key="8">
    <source>
        <dbReference type="EMBL" id="CAI6101442.1"/>
    </source>
</evidence>
<dbReference type="GO" id="GO:0016491">
    <property type="term" value="F:oxidoreductase activity"/>
    <property type="evidence" value="ECO:0007669"/>
    <property type="project" value="UniProtKB-KW"/>
</dbReference>